<accession>A0A976UB45</accession>
<organism evidence="1">
    <name type="scientific">Yangshan Harbor Nitrososphaeria virus</name>
    <dbReference type="NCBI Taxonomy" id="2969597"/>
    <lineage>
        <taxon>Viruses</taxon>
        <taxon>Duplodnaviria</taxon>
        <taxon>Heunggongvirae</taxon>
        <taxon>Uroviricota</taxon>
        <taxon>Caudoviricetes</taxon>
    </lineage>
</organism>
<evidence type="ECO:0000313" key="1">
    <source>
        <dbReference type="EMBL" id="UVF62639.1"/>
    </source>
</evidence>
<protein>
    <submittedName>
        <fullName evidence="1">Uncharacterized protein</fullName>
    </submittedName>
</protein>
<proteinExistence type="predicted"/>
<sequence length="104" mass="12209">MGKLADAIKEYKTAPINSPAEREAKEIITQITESEWWKSNVGREFKMPKKYDNKKQQAIFTEPQFVFIGNFIFGRHEFCENCRLYKGLLTYTNGQMVYAKPYIT</sequence>
<reference evidence="1" key="1">
    <citation type="submission" date="2022-05" db="EMBL/GenBank/DDBJ databases">
        <title>Diverse viruses of marine archaea discovered using metagenomics.</title>
        <authorList>
            <person name="Zhou Y."/>
        </authorList>
    </citation>
    <scope>NUCLEOTIDE SEQUENCE</scope>
    <source>
        <strain evidence="1">YSH_354833</strain>
    </source>
</reference>
<name>A0A976UB45_9CAUD</name>
<dbReference type="EMBL" id="ON649703">
    <property type="protein sequence ID" value="UVF62639.1"/>
    <property type="molecule type" value="Genomic_DNA"/>
</dbReference>